<name>A0A1H9ZBC4_THASX</name>
<evidence type="ECO:0000313" key="2">
    <source>
        <dbReference type="EMBL" id="SES78871.1"/>
    </source>
</evidence>
<accession>A0A1H9ZBC4</accession>
<keyword evidence="1" id="KW-0472">Membrane</keyword>
<protein>
    <submittedName>
        <fullName evidence="2">Uncharacterized protein</fullName>
    </submittedName>
</protein>
<reference evidence="2 3" key="1">
    <citation type="submission" date="2016-10" db="EMBL/GenBank/DDBJ databases">
        <authorList>
            <person name="de Groot N.N."/>
        </authorList>
    </citation>
    <scope>NUCLEOTIDE SEQUENCE [LARGE SCALE GENOMIC DNA]</scope>
    <source>
        <strain evidence="2 3">DSM 19706</strain>
    </source>
</reference>
<keyword evidence="1" id="KW-1133">Transmembrane helix</keyword>
<dbReference type="STRING" id="349064.SAMN05660429_00387"/>
<gene>
    <name evidence="2" type="ORF">SAMN05660429_00387</name>
</gene>
<sequence length="52" mass="5952">MLGITKLFILYIGMSFVAALGWLILSYPNIPNTPSEWALYIYVFCVDKSYKS</sequence>
<evidence type="ECO:0000256" key="1">
    <source>
        <dbReference type="SAM" id="Phobius"/>
    </source>
</evidence>
<dbReference type="Proteomes" id="UP000199308">
    <property type="component" value="Unassembled WGS sequence"/>
</dbReference>
<keyword evidence="3" id="KW-1185">Reference proteome</keyword>
<proteinExistence type="predicted"/>
<feature type="transmembrane region" description="Helical" evidence="1">
    <location>
        <begin position="7"/>
        <end position="25"/>
    </location>
</feature>
<dbReference type="AlphaFoldDB" id="A0A1H9ZBC4"/>
<dbReference type="EMBL" id="FOHK01000002">
    <property type="protein sequence ID" value="SES78871.1"/>
    <property type="molecule type" value="Genomic_DNA"/>
</dbReference>
<evidence type="ECO:0000313" key="3">
    <source>
        <dbReference type="Proteomes" id="UP000199308"/>
    </source>
</evidence>
<keyword evidence="1" id="KW-0812">Transmembrane</keyword>
<organism evidence="2 3">
    <name type="scientific">Thalassotalea agarivorans</name>
    <name type="common">Thalassomonas agarivorans</name>
    <dbReference type="NCBI Taxonomy" id="349064"/>
    <lineage>
        <taxon>Bacteria</taxon>
        <taxon>Pseudomonadati</taxon>
        <taxon>Pseudomonadota</taxon>
        <taxon>Gammaproteobacteria</taxon>
        <taxon>Alteromonadales</taxon>
        <taxon>Colwelliaceae</taxon>
        <taxon>Thalassotalea</taxon>
    </lineage>
</organism>